<sequence>MLNPGSSTFYSYKVDSFTTKPNDMRYSSDDEEVAEIVSNGNGSIKVVGKKIGKTTIHIREVSGSNQEDSVEVEVFSLGQTQESAIEIQPVFGNKEIFANQTGWLKFRAPETAKYAVQTLISQDTITSKHRIETNFYNETQWRGYHYRDFAIGGRSYTSGGNLPLSYEKDDYVYVHIANRKVNAPYYLTFSYTK</sequence>
<dbReference type="Gene3D" id="2.60.40.1080">
    <property type="match status" value="1"/>
</dbReference>
<keyword evidence="3" id="KW-1185">Reference proteome</keyword>
<dbReference type="SUPFAM" id="SSF49373">
    <property type="entry name" value="Invasin/intimin cell-adhesion fragments"/>
    <property type="match status" value="1"/>
</dbReference>
<dbReference type="RefSeq" id="WP_339101610.1">
    <property type="nucleotide sequence ID" value="NZ_CP147247.1"/>
</dbReference>
<evidence type="ECO:0000313" key="1">
    <source>
        <dbReference type="EMBL" id="OTP14505.1"/>
    </source>
</evidence>
<evidence type="ECO:0000313" key="2">
    <source>
        <dbReference type="EMBL" id="WYJ90465.1"/>
    </source>
</evidence>
<evidence type="ECO:0000313" key="3">
    <source>
        <dbReference type="Proteomes" id="UP000195141"/>
    </source>
</evidence>
<name>A0A242K4Y2_9ENTE</name>
<protein>
    <submittedName>
        <fullName evidence="1">Uncharacterized protein</fullName>
    </submittedName>
</protein>
<dbReference type="AlphaFoldDB" id="A0A242K4Y2"/>
<organism evidence="1">
    <name type="scientific">Candidatus Enterococcus clewellii</name>
    <dbReference type="NCBI Taxonomy" id="1834193"/>
    <lineage>
        <taxon>Bacteria</taxon>
        <taxon>Bacillati</taxon>
        <taxon>Bacillota</taxon>
        <taxon>Bacilli</taxon>
        <taxon>Lactobacillales</taxon>
        <taxon>Enterococcaceae</taxon>
        <taxon>Enterococcus</taxon>
    </lineage>
</organism>
<dbReference type="EMBL" id="CP147247">
    <property type="protein sequence ID" value="WYJ90465.1"/>
    <property type="molecule type" value="Genomic_DNA"/>
</dbReference>
<reference evidence="2" key="3">
    <citation type="submission" date="2024-03" db="EMBL/GenBank/DDBJ databases">
        <title>The Genome Sequence of Enterococcus sp. DIV0242b.</title>
        <authorList>
            <consortium name="The Broad Institute Genomics Platform"/>
            <consortium name="The Broad Institute Microbial Omics Core"/>
            <consortium name="The Broad Institute Genomic Center for Infectious Diseases"/>
            <person name="Earl A."/>
            <person name="Manson A."/>
            <person name="Gilmore M."/>
            <person name="Schwartman J."/>
            <person name="Shea T."/>
            <person name="Abouelleil A."/>
            <person name="Cao P."/>
            <person name="Chapman S."/>
            <person name="Cusick C."/>
            <person name="Young S."/>
            <person name="Neafsey D."/>
            <person name="Nusbaum C."/>
            <person name="Birren B."/>
        </authorList>
    </citation>
    <scope>NUCLEOTIDE SEQUENCE</scope>
    <source>
        <strain evidence="2">9E7_DIV0242</strain>
    </source>
</reference>
<dbReference type="Proteomes" id="UP000195141">
    <property type="component" value="Chromosome"/>
</dbReference>
<reference evidence="2" key="2">
    <citation type="submission" date="2017-05" db="EMBL/GenBank/DDBJ databases">
        <authorList>
            <consortium name="The Broad Institute Genomics Platform"/>
            <consortium name="The Broad Institute Genomic Center for Infectious Diseases"/>
            <person name="Earl A."/>
            <person name="Manson A."/>
            <person name="Schwartman J."/>
            <person name="Gilmore M."/>
            <person name="Abouelleil A."/>
            <person name="Cao P."/>
            <person name="Chapman S."/>
            <person name="Cusick C."/>
            <person name="Shea T."/>
            <person name="Young S."/>
            <person name="Neafsey D."/>
            <person name="Nusbaum C."/>
            <person name="Birren B."/>
        </authorList>
    </citation>
    <scope>NUCLEOTIDE SEQUENCE</scope>
    <source>
        <strain evidence="2">9E7_DIV0242</strain>
    </source>
</reference>
<dbReference type="EMBL" id="NGMM01000004">
    <property type="protein sequence ID" value="OTP14505.1"/>
    <property type="molecule type" value="Genomic_DNA"/>
</dbReference>
<accession>A0A242K4Y2</accession>
<gene>
    <name evidence="2" type="ORF">A5888_002222</name>
    <name evidence="1" type="ORF">A5888_002606</name>
</gene>
<proteinExistence type="predicted"/>
<reference evidence="1" key="1">
    <citation type="submission" date="2017-05" db="EMBL/GenBank/DDBJ databases">
        <title>The Genome Sequence of Enterococcus sp. 9E7_DIV0242.</title>
        <authorList>
            <consortium name="The Broad Institute Genomics Platform"/>
            <consortium name="The Broad Institute Genomic Center for Infectious Diseases"/>
            <person name="Earl A."/>
            <person name="Manson A."/>
            <person name="Schwartman J."/>
            <person name="Gilmore M."/>
            <person name="Abouelleil A."/>
            <person name="Cao P."/>
            <person name="Chapman S."/>
            <person name="Cusick C."/>
            <person name="Shea T."/>
            <person name="Young S."/>
            <person name="Neafsey D."/>
            <person name="Nusbaum C."/>
            <person name="Birren B."/>
        </authorList>
    </citation>
    <scope>NUCLEOTIDE SEQUENCE [LARGE SCALE GENOMIC DNA]</scope>
    <source>
        <strain evidence="1">9E7_DIV0242</strain>
    </source>
</reference>
<dbReference type="InterPro" id="IPR008964">
    <property type="entry name" value="Invasin/intimin_cell_adhesion"/>
</dbReference>